<name>A0ABZ0LR02_9ACTN</name>
<proteinExistence type="predicted"/>
<evidence type="ECO:0000313" key="3">
    <source>
        <dbReference type="Proteomes" id="UP001301731"/>
    </source>
</evidence>
<reference evidence="2 3" key="1">
    <citation type="submission" date="2023-10" db="EMBL/GenBank/DDBJ databases">
        <title>The genome sequence of Streptomyces sp. HUAS YS2.</title>
        <authorList>
            <person name="Mo P."/>
        </authorList>
    </citation>
    <scope>NUCLEOTIDE SEQUENCE [LARGE SCALE GENOMIC DNA]</scope>
    <source>
        <strain evidence="2 3">HUAS YS2</strain>
    </source>
</reference>
<feature type="region of interest" description="Disordered" evidence="1">
    <location>
        <begin position="20"/>
        <end position="57"/>
    </location>
</feature>
<dbReference type="EMBL" id="CP137573">
    <property type="protein sequence ID" value="WOX21924.1"/>
    <property type="molecule type" value="Genomic_DNA"/>
</dbReference>
<sequence length="57" mass="6689">MFEYELHRMNHAELVRQAAAHRLSREAVKARRAGRRSGRNESERQVSHERDSFARAA</sequence>
<dbReference type="Proteomes" id="UP001301731">
    <property type="component" value="Chromosome"/>
</dbReference>
<feature type="compositionally biased region" description="Basic and acidic residues" evidence="1">
    <location>
        <begin position="38"/>
        <end position="57"/>
    </location>
</feature>
<accession>A0ABZ0LR02</accession>
<evidence type="ECO:0000313" key="2">
    <source>
        <dbReference type="EMBL" id="WOX21924.1"/>
    </source>
</evidence>
<organism evidence="2 3">
    <name type="scientific">Streptomyces solicathayae</name>
    <dbReference type="NCBI Taxonomy" id="3081768"/>
    <lineage>
        <taxon>Bacteria</taxon>
        <taxon>Bacillati</taxon>
        <taxon>Actinomycetota</taxon>
        <taxon>Actinomycetes</taxon>
        <taxon>Kitasatosporales</taxon>
        <taxon>Streptomycetaceae</taxon>
        <taxon>Streptomyces</taxon>
    </lineage>
</organism>
<gene>
    <name evidence="2" type="ORF">R2D22_11180</name>
</gene>
<protein>
    <submittedName>
        <fullName evidence="2">Uncharacterized protein</fullName>
    </submittedName>
</protein>
<keyword evidence="3" id="KW-1185">Reference proteome</keyword>
<dbReference type="RefSeq" id="WP_318102938.1">
    <property type="nucleotide sequence ID" value="NZ_CP137573.1"/>
</dbReference>
<evidence type="ECO:0000256" key="1">
    <source>
        <dbReference type="SAM" id="MobiDB-lite"/>
    </source>
</evidence>